<dbReference type="Proteomes" id="UP001333102">
    <property type="component" value="Chromosome"/>
</dbReference>
<keyword evidence="5 9" id="KW-0808">Transferase</keyword>
<name>A0ABZ1BMB5_9FIRM</name>
<dbReference type="RefSeq" id="WP_324668170.1">
    <property type="nucleotide sequence ID" value="NZ_CP141614.1"/>
</dbReference>
<protein>
    <recommendedName>
        <fullName evidence="9">Probable transaldolase</fullName>
        <ecNumber evidence="9">2.2.1.2</ecNumber>
    </recommendedName>
</protein>
<dbReference type="PROSITE" id="PS00958">
    <property type="entry name" value="TRANSALDOLASE_2"/>
    <property type="match status" value="1"/>
</dbReference>
<dbReference type="PROSITE" id="PS01054">
    <property type="entry name" value="TRANSALDOLASE_1"/>
    <property type="match status" value="1"/>
</dbReference>
<comment type="catalytic activity">
    <reaction evidence="8 9">
        <text>D-sedoheptulose 7-phosphate + D-glyceraldehyde 3-phosphate = D-erythrose 4-phosphate + beta-D-fructose 6-phosphate</text>
        <dbReference type="Rhea" id="RHEA:17053"/>
        <dbReference type="ChEBI" id="CHEBI:16897"/>
        <dbReference type="ChEBI" id="CHEBI:57483"/>
        <dbReference type="ChEBI" id="CHEBI:57634"/>
        <dbReference type="ChEBI" id="CHEBI:59776"/>
        <dbReference type="EC" id="2.2.1.2"/>
    </reaction>
</comment>
<keyword evidence="6 9" id="KW-0570">Pentose shunt</keyword>
<evidence type="ECO:0000256" key="6">
    <source>
        <dbReference type="ARBA" id="ARBA00023126"/>
    </source>
</evidence>
<dbReference type="HAMAP" id="MF_00494">
    <property type="entry name" value="Transaldolase_3b"/>
    <property type="match status" value="1"/>
</dbReference>
<evidence type="ECO:0000313" key="10">
    <source>
        <dbReference type="EMBL" id="WRP13907.1"/>
    </source>
</evidence>
<gene>
    <name evidence="10" type="primary">fsa</name>
    <name evidence="9" type="synonym">tal</name>
    <name evidence="10" type="ORF">VLY81_10780</name>
</gene>
<dbReference type="NCBIfam" id="TIGR00875">
    <property type="entry name" value="fsa_talC_mipB"/>
    <property type="match status" value="1"/>
</dbReference>
<dbReference type="Gene3D" id="3.20.20.70">
    <property type="entry name" value="Aldolase class I"/>
    <property type="match status" value="1"/>
</dbReference>
<evidence type="ECO:0000313" key="11">
    <source>
        <dbReference type="Proteomes" id="UP001333102"/>
    </source>
</evidence>
<dbReference type="EC" id="2.2.1.2" evidence="9"/>
<dbReference type="CDD" id="cd00956">
    <property type="entry name" value="Transaldolase_FSA"/>
    <property type="match status" value="1"/>
</dbReference>
<evidence type="ECO:0000256" key="9">
    <source>
        <dbReference type="HAMAP-Rule" id="MF_00494"/>
    </source>
</evidence>
<evidence type="ECO:0000256" key="8">
    <source>
        <dbReference type="ARBA" id="ARBA00048810"/>
    </source>
</evidence>
<evidence type="ECO:0000256" key="3">
    <source>
        <dbReference type="ARBA" id="ARBA00005740"/>
    </source>
</evidence>
<comment type="subcellular location">
    <subcellularLocation>
        <location evidence="1 9">Cytoplasm</location>
    </subcellularLocation>
</comment>
<evidence type="ECO:0000256" key="2">
    <source>
        <dbReference type="ARBA" id="ARBA00004857"/>
    </source>
</evidence>
<keyword evidence="7 9" id="KW-0704">Schiff base</keyword>
<dbReference type="PANTHER" id="PTHR10683">
    <property type="entry name" value="TRANSALDOLASE"/>
    <property type="match status" value="1"/>
</dbReference>
<keyword evidence="11" id="KW-1185">Reference proteome</keyword>
<dbReference type="InterPro" id="IPR033919">
    <property type="entry name" value="TSA/FSA_arc/bac"/>
</dbReference>
<evidence type="ECO:0000256" key="5">
    <source>
        <dbReference type="ARBA" id="ARBA00022679"/>
    </source>
</evidence>
<evidence type="ECO:0000256" key="7">
    <source>
        <dbReference type="ARBA" id="ARBA00023270"/>
    </source>
</evidence>
<dbReference type="InterPro" id="IPR001585">
    <property type="entry name" value="TAL/FSA"/>
</dbReference>
<accession>A0ABZ1BMB5</accession>
<evidence type="ECO:0000256" key="4">
    <source>
        <dbReference type="ARBA" id="ARBA00022490"/>
    </source>
</evidence>
<dbReference type="InterPro" id="IPR013785">
    <property type="entry name" value="Aldolase_TIM"/>
</dbReference>
<dbReference type="InterPro" id="IPR004731">
    <property type="entry name" value="Transaldolase_3B/F6P_aldolase"/>
</dbReference>
<evidence type="ECO:0000256" key="1">
    <source>
        <dbReference type="ARBA" id="ARBA00004496"/>
    </source>
</evidence>
<keyword evidence="4 9" id="KW-0963">Cytoplasm</keyword>
<dbReference type="PANTHER" id="PTHR10683:SF36">
    <property type="entry name" value="TRANSALDOLASE"/>
    <property type="match status" value="1"/>
</dbReference>
<organism evidence="10 11">
    <name type="scientific">Geochorda subterranea</name>
    <dbReference type="NCBI Taxonomy" id="3109564"/>
    <lineage>
        <taxon>Bacteria</taxon>
        <taxon>Bacillati</taxon>
        <taxon>Bacillota</taxon>
        <taxon>Limnochordia</taxon>
        <taxon>Limnochordales</taxon>
        <taxon>Geochordaceae</taxon>
        <taxon>Geochorda</taxon>
    </lineage>
</organism>
<sequence>MQLYLDTASVAEIKEAASWGILAGVTTNPTLVAKEGRPFVRILEEICEIVKGPVSAEVVGQDAETMVKEARELSRVAPNIVVKIPITVEGLKAVSRVSREGIRTNVTLIFTPLQALLAARAGASYVSPFVGRLDDIGHTGLEVVQDTVEIFDQHGIETQVIAASIRHPVHVLEAARAGAHVATVPFAVLKAMVLHPLTDRGLERFLADWAKVPPSAMPGNA</sequence>
<comment type="pathway">
    <text evidence="2 9">Carbohydrate degradation; pentose phosphate pathway; D-glyceraldehyde 3-phosphate and beta-D-fructose 6-phosphate from D-ribose 5-phosphate and D-xylulose 5-phosphate (non-oxidative stage): step 2/3.</text>
</comment>
<reference evidence="11" key="1">
    <citation type="submission" date="2023-12" db="EMBL/GenBank/DDBJ databases">
        <title>Novel isolates from deep terrestrial aquifers shed light on the physiology and ecology of the class Limnochordia.</title>
        <authorList>
            <person name="Karnachuk O.V."/>
            <person name="Lukina A.P."/>
            <person name="Avakyan M.R."/>
            <person name="Kadnikov V."/>
            <person name="Begmatov S."/>
            <person name="Beletsky A.V."/>
            <person name="Mardanov A.V."/>
            <person name="Ravin N.V."/>
        </authorList>
    </citation>
    <scope>NUCLEOTIDE SEQUENCE [LARGE SCALE GENOMIC DNA]</scope>
    <source>
        <strain evidence="11">LN</strain>
    </source>
</reference>
<dbReference type="SUPFAM" id="SSF51569">
    <property type="entry name" value="Aldolase"/>
    <property type="match status" value="1"/>
</dbReference>
<proteinExistence type="inferred from homology"/>
<dbReference type="InterPro" id="IPR022999">
    <property type="entry name" value="Transaldolase_3B"/>
</dbReference>
<dbReference type="EMBL" id="CP141614">
    <property type="protein sequence ID" value="WRP13907.1"/>
    <property type="molecule type" value="Genomic_DNA"/>
</dbReference>
<comment type="function">
    <text evidence="9">Transaldolase is important for the balance of metabolites in the pentose-phosphate pathway.</text>
</comment>
<comment type="similarity">
    <text evidence="3 9">Belongs to the transaldolase family. Type 3B subfamily.</text>
</comment>
<dbReference type="InterPro" id="IPR018225">
    <property type="entry name" value="Transaldolase_AS"/>
</dbReference>
<feature type="active site" description="Schiff-base intermediate with substrate" evidence="9">
    <location>
        <position position="83"/>
    </location>
</feature>
<dbReference type="Pfam" id="PF00923">
    <property type="entry name" value="TAL_FSA"/>
    <property type="match status" value="1"/>
</dbReference>